<keyword evidence="1" id="KW-0812">Transmembrane</keyword>
<feature type="transmembrane region" description="Helical" evidence="1">
    <location>
        <begin position="49"/>
        <end position="73"/>
    </location>
</feature>
<dbReference type="InterPro" id="IPR042280">
    <property type="entry name" value="SLC3A2"/>
</dbReference>
<reference evidence="3" key="1">
    <citation type="journal article" date="2016" name="Insect Biochem. Mol. Biol.">
        <title>Multifaceted biological insights from a draft genome sequence of the tobacco hornworm moth, Manduca sexta.</title>
        <authorList>
            <person name="Kanost M.R."/>
            <person name="Arrese E.L."/>
            <person name="Cao X."/>
            <person name="Chen Y.R."/>
            <person name="Chellapilla S."/>
            <person name="Goldsmith M.R."/>
            <person name="Grosse-Wilde E."/>
            <person name="Heckel D.G."/>
            <person name="Herndon N."/>
            <person name="Jiang H."/>
            <person name="Papanicolaou A."/>
            <person name="Qu J."/>
            <person name="Soulages J.L."/>
            <person name="Vogel H."/>
            <person name="Walters J."/>
            <person name="Waterhouse R.M."/>
            <person name="Ahn S.J."/>
            <person name="Almeida F.C."/>
            <person name="An C."/>
            <person name="Aqrawi P."/>
            <person name="Bretschneider A."/>
            <person name="Bryant W.B."/>
            <person name="Bucks S."/>
            <person name="Chao H."/>
            <person name="Chevignon G."/>
            <person name="Christen J.M."/>
            <person name="Clarke D.F."/>
            <person name="Dittmer N.T."/>
            <person name="Ferguson L.C.F."/>
            <person name="Garavelou S."/>
            <person name="Gordon K.H.J."/>
            <person name="Gunaratna R.T."/>
            <person name="Han Y."/>
            <person name="Hauser F."/>
            <person name="He Y."/>
            <person name="Heidel-Fischer H."/>
            <person name="Hirsh A."/>
            <person name="Hu Y."/>
            <person name="Jiang H."/>
            <person name="Kalra D."/>
            <person name="Klinner C."/>
            <person name="Konig C."/>
            <person name="Kovar C."/>
            <person name="Kroll A.R."/>
            <person name="Kuwar S.S."/>
            <person name="Lee S.L."/>
            <person name="Lehman R."/>
            <person name="Li K."/>
            <person name="Li Z."/>
            <person name="Liang H."/>
            <person name="Lovelace S."/>
            <person name="Lu Z."/>
            <person name="Mansfield J.H."/>
            <person name="McCulloch K.J."/>
            <person name="Mathew T."/>
            <person name="Morton B."/>
            <person name="Muzny D.M."/>
            <person name="Neunemann D."/>
            <person name="Ongeri F."/>
            <person name="Pauchet Y."/>
            <person name="Pu L.L."/>
            <person name="Pyrousis I."/>
            <person name="Rao X.J."/>
            <person name="Redding A."/>
            <person name="Roesel C."/>
            <person name="Sanchez-Gracia A."/>
            <person name="Schaack S."/>
            <person name="Shukla A."/>
            <person name="Tetreau G."/>
            <person name="Wang Y."/>
            <person name="Xiong G.H."/>
            <person name="Traut W."/>
            <person name="Walsh T.K."/>
            <person name="Worley K.C."/>
            <person name="Wu D."/>
            <person name="Wu W."/>
            <person name="Wu Y.Q."/>
            <person name="Zhang X."/>
            <person name="Zou Z."/>
            <person name="Zucker H."/>
            <person name="Briscoe A.D."/>
            <person name="Burmester T."/>
            <person name="Clem R.J."/>
            <person name="Feyereisen R."/>
            <person name="Grimmelikhuijzen C.J.P."/>
            <person name="Hamodrakas S.J."/>
            <person name="Hansson B.S."/>
            <person name="Huguet E."/>
            <person name="Jermiin L.S."/>
            <person name="Lan Q."/>
            <person name="Lehman H.K."/>
            <person name="Lorenzen M."/>
            <person name="Merzendorfer H."/>
            <person name="Michalopoulos I."/>
            <person name="Morton D.B."/>
            <person name="Muthukrishnan S."/>
            <person name="Oakeshott J.G."/>
            <person name="Palmer W."/>
            <person name="Park Y."/>
            <person name="Passarelli A.L."/>
            <person name="Rozas J."/>
            <person name="Schwartz L.M."/>
            <person name="Smith W."/>
            <person name="Southgate A."/>
            <person name="Vilcinskas A."/>
            <person name="Vogt R."/>
            <person name="Wang P."/>
            <person name="Werren J."/>
            <person name="Yu X.Q."/>
            <person name="Zhou J.J."/>
            <person name="Brown S.J."/>
            <person name="Scherer S.E."/>
            <person name="Richards S."/>
            <person name="Blissard G.W."/>
        </authorList>
    </citation>
    <scope>NUCLEOTIDE SEQUENCE</scope>
</reference>
<name>A0A922CE33_MANSE</name>
<dbReference type="GO" id="GO:0015823">
    <property type="term" value="P:phenylalanine transport"/>
    <property type="evidence" value="ECO:0007669"/>
    <property type="project" value="TreeGrafter"/>
</dbReference>
<dbReference type="GO" id="GO:0015190">
    <property type="term" value="F:L-leucine transmembrane transporter activity"/>
    <property type="evidence" value="ECO:0007669"/>
    <property type="project" value="TreeGrafter"/>
</dbReference>
<dbReference type="GO" id="GO:0016324">
    <property type="term" value="C:apical plasma membrane"/>
    <property type="evidence" value="ECO:0007669"/>
    <property type="project" value="TreeGrafter"/>
</dbReference>
<keyword evidence="1" id="KW-0472">Membrane</keyword>
<dbReference type="SMART" id="SM00642">
    <property type="entry name" value="Aamy"/>
    <property type="match status" value="1"/>
</dbReference>
<evidence type="ECO:0000256" key="1">
    <source>
        <dbReference type="SAM" id="Phobius"/>
    </source>
</evidence>
<sequence length="531" mass="59332">MADAKYVVGDHRNGDAKIELDANKKDFSGLTKEELMKYADDPFWVNLRWSLFVLFWASWLCMLAGAIVIIVQAPKCTPPEPKKWYEQGPLVELGPASPDDVEAMLPRLEEYSVQGVFMETPVYEVLDQPDILKPFKNMFEKARNVGIKVVVDLLPSFVSLNHTWFQLSENRTAPYTDYFVWAPSKGFDDVGAPIAPNNWISTNNTPAWSYSEKRREMYLHQYDEQRPDLNFLNKDVADHLDKVISAWITSGAAGVRLLKARHLIVNVSAEAVPNSGRGSDPGVDHTHRAFWRHSPDPRLTQLLGHFAAQVKAISEPDAVFTVKEESEPELELFMSLHNMSSLRPPSAAPLHVSTHLDQLVSTINARLPSWPAIKLVANETDEELAAFSLLLPAAPVLELQQLSEHGNETKTSSWLSHVVPLRWDVTVEHGAYSVAAAPPRNRTHNQLLVCARWKAGHTGYVAVYNPGAEELRGNLSAVPSLPDSLTVHHVSHRVRLYTNFTSNHAMAADDVLVPPRSTLVLSYVPKTSAEQ</sequence>
<comment type="caution">
    <text evidence="3">The sequence shown here is derived from an EMBL/GenBank/DDBJ whole genome shotgun (WGS) entry which is preliminary data.</text>
</comment>
<accession>A0A922CE33</accession>
<dbReference type="AlphaFoldDB" id="A0A922CE33"/>
<dbReference type="GO" id="GO:1904273">
    <property type="term" value="P:L-alanine import across plasma membrane"/>
    <property type="evidence" value="ECO:0007669"/>
    <property type="project" value="TreeGrafter"/>
</dbReference>
<dbReference type="Pfam" id="PF00128">
    <property type="entry name" value="Alpha-amylase"/>
    <property type="match status" value="1"/>
</dbReference>
<dbReference type="GO" id="GO:1903801">
    <property type="term" value="P:L-leucine import across plasma membrane"/>
    <property type="evidence" value="ECO:0007669"/>
    <property type="project" value="TreeGrafter"/>
</dbReference>
<dbReference type="GO" id="GO:0016323">
    <property type="term" value="C:basolateral plasma membrane"/>
    <property type="evidence" value="ECO:0007669"/>
    <property type="project" value="TreeGrafter"/>
</dbReference>
<dbReference type="InterPro" id="IPR006047">
    <property type="entry name" value="GH13_cat_dom"/>
</dbReference>
<feature type="domain" description="Glycosyl hydrolase family 13 catalytic" evidence="2">
    <location>
        <begin position="83"/>
        <end position="422"/>
    </location>
</feature>
<organism evidence="3 4">
    <name type="scientific">Manduca sexta</name>
    <name type="common">Tobacco hawkmoth</name>
    <name type="synonym">Tobacco hornworm</name>
    <dbReference type="NCBI Taxonomy" id="7130"/>
    <lineage>
        <taxon>Eukaryota</taxon>
        <taxon>Metazoa</taxon>
        <taxon>Ecdysozoa</taxon>
        <taxon>Arthropoda</taxon>
        <taxon>Hexapoda</taxon>
        <taxon>Insecta</taxon>
        <taxon>Pterygota</taxon>
        <taxon>Neoptera</taxon>
        <taxon>Endopterygota</taxon>
        <taxon>Lepidoptera</taxon>
        <taxon>Glossata</taxon>
        <taxon>Ditrysia</taxon>
        <taxon>Bombycoidea</taxon>
        <taxon>Sphingidae</taxon>
        <taxon>Sphinginae</taxon>
        <taxon>Sphingini</taxon>
        <taxon>Manduca</taxon>
    </lineage>
</organism>
<dbReference type="InterPro" id="IPR031984">
    <property type="entry name" value="SLC3A2_N"/>
</dbReference>
<dbReference type="PANTHER" id="PTHR46673:SF1">
    <property type="entry name" value="4F2 CELL-SURFACE ANTIGEN HEAVY CHAIN"/>
    <property type="match status" value="1"/>
</dbReference>
<dbReference type="GO" id="GO:0015180">
    <property type="term" value="F:L-alanine transmembrane transporter activity"/>
    <property type="evidence" value="ECO:0007669"/>
    <property type="project" value="TreeGrafter"/>
</dbReference>
<reference evidence="3" key="2">
    <citation type="submission" date="2020-12" db="EMBL/GenBank/DDBJ databases">
        <authorList>
            <person name="Kanost M."/>
        </authorList>
    </citation>
    <scope>NUCLEOTIDE SEQUENCE</scope>
</reference>
<evidence type="ECO:0000313" key="4">
    <source>
        <dbReference type="Proteomes" id="UP000791440"/>
    </source>
</evidence>
<keyword evidence="1" id="KW-1133">Transmembrane helix</keyword>
<gene>
    <name evidence="3" type="ORF">O3G_MSEX002394</name>
</gene>
<dbReference type="EMBL" id="JH668294">
    <property type="protein sequence ID" value="KAG6442504.1"/>
    <property type="molecule type" value="Genomic_DNA"/>
</dbReference>
<dbReference type="Proteomes" id="UP000791440">
    <property type="component" value="Unassembled WGS sequence"/>
</dbReference>
<protein>
    <recommendedName>
        <fullName evidence="2">Glycosyl hydrolase family 13 catalytic domain-containing protein</fullName>
    </recommendedName>
</protein>
<keyword evidence="4" id="KW-1185">Reference proteome</keyword>
<dbReference type="GO" id="GO:0015173">
    <property type="term" value="F:aromatic amino acid transmembrane transporter activity"/>
    <property type="evidence" value="ECO:0007669"/>
    <property type="project" value="TreeGrafter"/>
</dbReference>
<evidence type="ECO:0000313" key="3">
    <source>
        <dbReference type="EMBL" id="KAG6442504.1"/>
    </source>
</evidence>
<dbReference type="Pfam" id="PF16028">
    <property type="entry name" value="SLC3A2_N"/>
    <property type="match status" value="1"/>
</dbReference>
<evidence type="ECO:0000259" key="2">
    <source>
        <dbReference type="SMART" id="SM00642"/>
    </source>
</evidence>
<proteinExistence type="predicted"/>
<dbReference type="PANTHER" id="PTHR46673">
    <property type="entry name" value="4F2 CELL-SURFACE ANTIGEN HEAVY CHAIN"/>
    <property type="match status" value="1"/>
</dbReference>
<dbReference type="GO" id="GO:0005975">
    <property type="term" value="P:carbohydrate metabolic process"/>
    <property type="evidence" value="ECO:0007669"/>
    <property type="project" value="InterPro"/>
</dbReference>